<sequence>MSLQTLHGFGRAMSTVGTVVRIGSQADAVEAVEAAHGGRGLIARGLGSSYGDPAQNSGGLTLDLTGMDRILQLDAGSEVPLAVVEAGVSLDQLMRAALPLGLWVPVLPGTRQVTVGGAIAADVHGKNHHKQGSFGNHVLAMDLLGADGEVRTLTPDDENSDIFWATVGGMGLTGIVLRATIRMQRCETGYFTVDTDRTQNLADTMELMHRDDDNYTYTVSWMDAVTSGRHMGRAVYTRGEKALISELPRKLRSDPLKFVGPNFGTIPDVFPNGMVNQLTAAAFSELWYRKAPKHRVGEVQNITQFFQPLDVFNDWNRGYGPAGFLQYQFQIPFSAERDFERTVEMITGSGHVSCLNVLKRFGEGNRGLLSFPRPGWTFTVDLPIRHGLDRLVHALDEVVLGAGGRLYLAKDSRVDASAFAQMYPKLDEFRAIRERLDPEGIFISDQARRLGL</sequence>
<name>A0A4R7JB22_9ACTN</name>
<dbReference type="PANTHER" id="PTHR43762:SF1">
    <property type="entry name" value="D-ARABINONO-1,4-LACTONE OXIDASE"/>
    <property type="match status" value="1"/>
</dbReference>
<dbReference type="GO" id="GO:0016020">
    <property type="term" value="C:membrane"/>
    <property type="evidence" value="ECO:0007669"/>
    <property type="project" value="InterPro"/>
</dbReference>
<dbReference type="AlphaFoldDB" id="A0A4R7JB22"/>
<dbReference type="InterPro" id="IPR016171">
    <property type="entry name" value="Vanillyl_alc_oxidase_C-sub2"/>
</dbReference>
<dbReference type="Proteomes" id="UP000295371">
    <property type="component" value="Unassembled WGS sequence"/>
</dbReference>
<proteinExistence type="predicted"/>
<dbReference type="GO" id="GO:0003885">
    <property type="term" value="F:D-arabinono-1,4-lactone oxidase activity"/>
    <property type="evidence" value="ECO:0007669"/>
    <property type="project" value="InterPro"/>
</dbReference>
<dbReference type="InterPro" id="IPR016166">
    <property type="entry name" value="FAD-bd_PCMH"/>
</dbReference>
<dbReference type="InterPro" id="IPR016169">
    <property type="entry name" value="FAD-bd_PCMH_sub2"/>
</dbReference>
<accession>A0A4R7JB22</accession>
<dbReference type="Gene3D" id="3.30.465.10">
    <property type="match status" value="1"/>
</dbReference>
<dbReference type="PANTHER" id="PTHR43762">
    <property type="entry name" value="L-GULONOLACTONE OXIDASE"/>
    <property type="match status" value="1"/>
</dbReference>
<dbReference type="InterPro" id="IPR036318">
    <property type="entry name" value="FAD-bd_PCMH-like_sf"/>
</dbReference>
<evidence type="ECO:0000313" key="4">
    <source>
        <dbReference type="Proteomes" id="UP000295371"/>
    </source>
</evidence>
<comment type="caution">
    <text evidence="3">The sequence shown here is derived from an EMBL/GenBank/DDBJ whole genome shotgun (WGS) entry which is preliminary data.</text>
</comment>
<feature type="domain" description="FAD-binding PCMH-type" evidence="2">
    <location>
        <begin position="12"/>
        <end position="186"/>
    </location>
</feature>
<dbReference type="Pfam" id="PF04030">
    <property type="entry name" value="ALO"/>
    <property type="match status" value="1"/>
</dbReference>
<gene>
    <name evidence="3" type="ORF">CLV29_1779</name>
</gene>
<dbReference type="Gene3D" id="1.10.45.10">
    <property type="entry name" value="Vanillyl-alcohol Oxidase, Chain A, domain 4"/>
    <property type="match status" value="1"/>
</dbReference>
<dbReference type="PROSITE" id="PS51387">
    <property type="entry name" value="FAD_PCMH"/>
    <property type="match status" value="1"/>
</dbReference>
<dbReference type="RefSeq" id="WP_243831802.1">
    <property type="nucleotide sequence ID" value="NZ_SOAW01000001.1"/>
</dbReference>
<keyword evidence="1" id="KW-0560">Oxidoreductase</keyword>
<dbReference type="GO" id="GO:0071949">
    <property type="term" value="F:FAD binding"/>
    <property type="evidence" value="ECO:0007669"/>
    <property type="project" value="InterPro"/>
</dbReference>
<organism evidence="3 4">
    <name type="scientific">Naumannella halotolerans</name>
    <dbReference type="NCBI Taxonomy" id="993414"/>
    <lineage>
        <taxon>Bacteria</taxon>
        <taxon>Bacillati</taxon>
        <taxon>Actinomycetota</taxon>
        <taxon>Actinomycetes</taxon>
        <taxon>Propionibacteriales</taxon>
        <taxon>Propionibacteriaceae</taxon>
        <taxon>Naumannella</taxon>
    </lineage>
</organism>
<reference evidence="3 4" key="1">
    <citation type="submission" date="2019-03" db="EMBL/GenBank/DDBJ databases">
        <title>Genomic Encyclopedia of Archaeal and Bacterial Type Strains, Phase II (KMG-II): from individual species to whole genera.</title>
        <authorList>
            <person name="Goeker M."/>
        </authorList>
    </citation>
    <scope>NUCLEOTIDE SEQUENCE [LARGE SCALE GENOMIC DNA]</scope>
    <source>
        <strain evidence="3 4">DSM 24323</strain>
    </source>
</reference>
<dbReference type="Pfam" id="PF01565">
    <property type="entry name" value="FAD_binding_4"/>
    <property type="match status" value="1"/>
</dbReference>
<dbReference type="SUPFAM" id="SSF56176">
    <property type="entry name" value="FAD-binding/transporter-associated domain-like"/>
    <property type="match status" value="1"/>
</dbReference>
<protein>
    <submittedName>
        <fullName evidence="3">Decaprenylphospho-beta-D-ribofuranose 2-oxidase</fullName>
    </submittedName>
</protein>
<dbReference type="InterPro" id="IPR006094">
    <property type="entry name" value="Oxid_FAD_bind_N"/>
</dbReference>
<dbReference type="EMBL" id="SOAW01000001">
    <property type="protein sequence ID" value="TDT34126.1"/>
    <property type="molecule type" value="Genomic_DNA"/>
</dbReference>
<evidence type="ECO:0000256" key="1">
    <source>
        <dbReference type="ARBA" id="ARBA00023002"/>
    </source>
</evidence>
<keyword evidence="4" id="KW-1185">Reference proteome</keyword>
<evidence type="ECO:0000313" key="3">
    <source>
        <dbReference type="EMBL" id="TDT34126.1"/>
    </source>
</evidence>
<dbReference type="InterPro" id="IPR010031">
    <property type="entry name" value="FAD_lactone_oxidase-like"/>
</dbReference>
<dbReference type="InterPro" id="IPR007173">
    <property type="entry name" value="ALO_C"/>
</dbReference>
<evidence type="ECO:0000259" key="2">
    <source>
        <dbReference type="PROSITE" id="PS51387"/>
    </source>
</evidence>